<dbReference type="Pfam" id="PF20050">
    <property type="entry name" value="DUF6452"/>
    <property type="match status" value="1"/>
</dbReference>
<name>A0A916Y0A9_9FLAO</name>
<evidence type="ECO:0000313" key="2">
    <source>
        <dbReference type="Proteomes" id="UP000625735"/>
    </source>
</evidence>
<dbReference type="InterPro" id="IPR045607">
    <property type="entry name" value="DUF6452"/>
</dbReference>
<sequence>MNSYFKLFLIVSLTTLFSGCEKDDICAPGTPTTPRLVIEFYNYENPAILRNVTDLRVKNPTQNNFMTFTNTSKIEIPLKTFEDVTVYEFTLNANATDVSNNTDLIEINYTREAIYVSRACGFKTHFELNPLVGFEIEDVVDTNLWIKDKNILKTNIDSENEVHIKLFF</sequence>
<evidence type="ECO:0008006" key="3">
    <source>
        <dbReference type="Google" id="ProtNLM"/>
    </source>
</evidence>
<keyword evidence="2" id="KW-1185">Reference proteome</keyword>
<proteinExistence type="predicted"/>
<dbReference type="PROSITE" id="PS51257">
    <property type="entry name" value="PROKAR_LIPOPROTEIN"/>
    <property type="match status" value="1"/>
</dbReference>
<reference evidence="1" key="1">
    <citation type="journal article" date="2014" name="Int. J. Syst. Evol. Microbiol.">
        <title>Complete genome sequence of Corynebacterium casei LMG S-19264T (=DSM 44701T), isolated from a smear-ripened cheese.</title>
        <authorList>
            <consortium name="US DOE Joint Genome Institute (JGI-PGF)"/>
            <person name="Walter F."/>
            <person name="Albersmeier A."/>
            <person name="Kalinowski J."/>
            <person name="Ruckert C."/>
        </authorList>
    </citation>
    <scope>NUCLEOTIDE SEQUENCE</scope>
    <source>
        <strain evidence="1">CGMCC 1.12506</strain>
    </source>
</reference>
<dbReference type="Proteomes" id="UP000625735">
    <property type="component" value="Unassembled WGS sequence"/>
</dbReference>
<gene>
    <name evidence="1" type="ORF">GCM10011343_14130</name>
</gene>
<accession>A0A916Y0A9</accession>
<organism evidence="1 2">
    <name type="scientific">Flavobacterium orientale</name>
    <dbReference type="NCBI Taxonomy" id="1756020"/>
    <lineage>
        <taxon>Bacteria</taxon>
        <taxon>Pseudomonadati</taxon>
        <taxon>Bacteroidota</taxon>
        <taxon>Flavobacteriia</taxon>
        <taxon>Flavobacteriales</taxon>
        <taxon>Flavobacteriaceae</taxon>
        <taxon>Flavobacterium</taxon>
    </lineage>
</organism>
<evidence type="ECO:0000313" key="1">
    <source>
        <dbReference type="EMBL" id="GGD25117.1"/>
    </source>
</evidence>
<reference evidence="1" key="2">
    <citation type="submission" date="2020-09" db="EMBL/GenBank/DDBJ databases">
        <authorList>
            <person name="Sun Q."/>
            <person name="Zhou Y."/>
        </authorList>
    </citation>
    <scope>NUCLEOTIDE SEQUENCE</scope>
    <source>
        <strain evidence="1">CGMCC 1.12506</strain>
    </source>
</reference>
<comment type="caution">
    <text evidence="1">The sequence shown here is derived from an EMBL/GenBank/DDBJ whole genome shotgun (WGS) entry which is preliminary data.</text>
</comment>
<dbReference type="EMBL" id="BMFG01000004">
    <property type="protein sequence ID" value="GGD25117.1"/>
    <property type="molecule type" value="Genomic_DNA"/>
</dbReference>
<protein>
    <recommendedName>
        <fullName evidence="3">Lipoprotein</fullName>
    </recommendedName>
</protein>
<dbReference type="AlphaFoldDB" id="A0A916Y0A9"/>
<dbReference type="RefSeq" id="WP_188361844.1">
    <property type="nucleotide sequence ID" value="NZ_BMFG01000004.1"/>
</dbReference>